<comment type="subcellular location">
    <subcellularLocation>
        <location evidence="2">Cytoplasm</location>
    </subcellularLocation>
</comment>
<dbReference type="InterPro" id="IPR013820">
    <property type="entry name" value="ATP_PRibTrfase_cat"/>
</dbReference>
<comment type="catalytic activity">
    <reaction evidence="1">
        <text>1-(5-phospho-beta-D-ribosyl)-ATP + diphosphate = 5-phospho-alpha-D-ribose 1-diphosphate + ATP</text>
        <dbReference type="Rhea" id="RHEA:18473"/>
        <dbReference type="ChEBI" id="CHEBI:30616"/>
        <dbReference type="ChEBI" id="CHEBI:33019"/>
        <dbReference type="ChEBI" id="CHEBI:58017"/>
        <dbReference type="ChEBI" id="CHEBI:73183"/>
        <dbReference type="EC" id="2.4.2.17"/>
    </reaction>
</comment>
<evidence type="ECO:0000256" key="6">
    <source>
        <dbReference type="ARBA" id="ARBA00022605"/>
    </source>
</evidence>
<keyword evidence="6" id="KW-0028">Amino-acid biosynthesis</keyword>
<keyword evidence="8" id="KW-0808">Transferase</keyword>
<dbReference type="GO" id="GO:0005524">
    <property type="term" value="F:ATP binding"/>
    <property type="evidence" value="ECO:0007669"/>
    <property type="project" value="UniProtKB-KW"/>
</dbReference>
<evidence type="ECO:0000256" key="5">
    <source>
        <dbReference type="ARBA" id="ARBA00022490"/>
    </source>
</evidence>
<evidence type="ECO:0000256" key="8">
    <source>
        <dbReference type="ARBA" id="ARBA00022679"/>
    </source>
</evidence>
<feature type="non-terminal residue" evidence="13">
    <location>
        <position position="1"/>
    </location>
</feature>
<dbReference type="GO" id="GO:0005737">
    <property type="term" value="C:cytoplasm"/>
    <property type="evidence" value="ECO:0007669"/>
    <property type="project" value="UniProtKB-SubCell"/>
</dbReference>
<keyword evidence="11" id="KW-0368">Histidine biosynthesis</keyword>
<feature type="domain" description="ATP phosphoribosyltransferase catalytic" evidence="12">
    <location>
        <begin position="64"/>
        <end position="233"/>
    </location>
</feature>
<accession>X1I2Y4</accession>
<keyword evidence="10" id="KW-0067">ATP-binding</keyword>
<gene>
    <name evidence="13" type="ORF">S03H2_44361</name>
</gene>
<dbReference type="PANTHER" id="PTHR21403:SF10">
    <property type="entry name" value="ATP PHOSPHORIBOSYLTRANSFERASE"/>
    <property type="match status" value="1"/>
</dbReference>
<dbReference type="NCBIfam" id="TIGR00070">
    <property type="entry name" value="hisG"/>
    <property type="match status" value="1"/>
</dbReference>
<evidence type="ECO:0000256" key="4">
    <source>
        <dbReference type="ARBA" id="ARBA00011946"/>
    </source>
</evidence>
<comment type="caution">
    <text evidence="13">The sequence shown here is derived from an EMBL/GenBank/DDBJ whole genome shotgun (WGS) entry which is preliminary data.</text>
</comment>
<dbReference type="InterPro" id="IPR001348">
    <property type="entry name" value="ATP_PRibTrfase_HisG"/>
</dbReference>
<keyword evidence="5" id="KW-0963">Cytoplasm</keyword>
<dbReference type="EC" id="2.4.2.17" evidence="4"/>
<evidence type="ECO:0000256" key="7">
    <source>
        <dbReference type="ARBA" id="ARBA00022676"/>
    </source>
</evidence>
<dbReference type="GO" id="GO:0000105">
    <property type="term" value="P:L-histidine biosynthetic process"/>
    <property type="evidence" value="ECO:0007669"/>
    <property type="project" value="UniProtKB-UniPathway"/>
</dbReference>
<evidence type="ECO:0000259" key="12">
    <source>
        <dbReference type="Pfam" id="PF01634"/>
    </source>
</evidence>
<reference evidence="13" key="1">
    <citation type="journal article" date="2014" name="Front. Microbiol.">
        <title>High frequency of phylogenetically diverse reductive dehalogenase-homologous genes in deep subseafloor sedimentary metagenomes.</title>
        <authorList>
            <person name="Kawai M."/>
            <person name="Futagami T."/>
            <person name="Toyoda A."/>
            <person name="Takaki Y."/>
            <person name="Nishi S."/>
            <person name="Hori S."/>
            <person name="Arai W."/>
            <person name="Tsubouchi T."/>
            <person name="Morono Y."/>
            <person name="Uchiyama I."/>
            <person name="Ito T."/>
            <person name="Fujiyama A."/>
            <person name="Inagaki F."/>
            <person name="Takami H."/>
        </authorList>
    </citation>
    <scope>NUCLEOTIDE SEQUENCE</scope>
    <source>
        <strain evidence="13">Expedition CK06-06</strain>
    </source>
</reference>
<sequence length="239" mass="26682">PEIQYLSEEAAKDVVRLALPDGHQQLPTLQLLTKAGIHLDDYPSAVRNRRPTTDLPGVTIKVIRPQDMPLQVANGNFDLAITGRDWLMEHLYQFPSSPVRELLDLKLGKVKIVAVVSKDLSVANVHGLRVLNAERAVPLRVASEYVNIADKYARDNHLSLYRVVPTWGASEAFLPEDADLLIENTQTGRTLARHNLKIIDTLFQSTACLIGNTNRVPSSVKEKRIKSIIETLRNAVEEI</sequence>
<keyword evidence="7" id="KW-0328">Glycosyltransferase</keyword>
<evidence type="ECO:0000256" key="11">
    <source>
        <dbReference type="ARBA" id="ARBA00023102"/>
    </source>
</evidence>
<evidence type="ECO:0000313" key="13">
    <source>
        <dbReference type="EMBL" id="GAH76047.1"/>
    </source>
</evidence>
<evidence type="ECO:0000256" key="10">
    <source>
        <dbReference type="ARBA" id="ARBA00022840"/>
    </source>
</evidence>
<name>X1I2Y4_9ZZZZ</name>
<dbReference type="EMBL" id="BARU01027731">
    <property type="protein sequence ID" value="GAH76047.1"/>
    <property type="molecule type" value="Genomic_DNA"/>
</dbReference>
<evidence type="ECO:0000256" key="3">
    <source>
        <dbReference type="ARBA" id="ARBA00004667"/>
    </source>
</evidence>
<dbReference type="Gene3D" id="3.40.190.10">
    <property type="entry name" value="Periplasmic binding protein-like II"/>
    <property type="match status" value="2"/>
</dbReference>
<dbReference type="Pfam" id="PF01634">
    <property type="entry name" value="HisG"/>
    <property type="match status" value="1"/>
</dbReference>
<evidence type="ECO:0000256" key="1">
    <source>
        <dbReference type="ARBA" id="ARBA00000915"/>
    </source>
</evidence>
<comment type="pathway">
    <text evidence="3">Amino-acid biosynthesis; L-histidine biosynthesis; L-histidine from 5-phospho-alpha-D-ribose 1-diphosphate: step 1/9.</text>
</comment>
<evidence type="ECO:0000256" key="2">
    <source>
        <dbReference type="ARBA" id="ARBA00004496"/>
    </source>
</evidence>
<dbReference type="UniPathway" id="UPA00031">
    <property type="reaction ID" value="UER00006"/>
</dbReference>
<dbReference type="AlphaFoldDB" id="X1I2Y4"/>
<protein>
    <recommendedName>
        <fullName evidence="4">ATP phosphoribosyltransferase</fullName>
        <ecNumber evidence="4">2.4.2.17</ecNumber>
    </recommendedName>
</protein>
<dbReference type="PANTHER" id="PTHR21403">
    <property type="entry name" value="ATP PHOSPHORIBOSYLTRANSFERASE ATP-PRTASE"/>
    <property type="match status" value="1"/>
</dbReference>
<proteinExistence type="predicted"/>
<organism evidence="13">
    <name type="scientific">marine sediment metagenome</name>
    <dbReference type="NCBI Taxonomy" id="412755"/>
    <lineage>
        <taxon>unclassified sequences</taxon>
        <taxon>metagenomes</taxon>
        <taxon>ecological metagenomes</taxon>
    </lineage>
</organism>
<dbReference type="SUPFAM" id="SSF53850">
    <property type="entry name" value="Periplasmic binding protein-like II"/>
    <property type="match status" value="1"/>
</dbReference>
<dbReference type="GO" id="GO:0003879">
    <property type="term" value="F:ATP phosphoribosyltransferase activity"/>
    <property type="evidence" value="ECO:0007669"/>
    <property type="project" value="UniProtKB-EC"/>
</dbReference>
<keyword evidence="9" id="KW-0547">Nucleotide-binding</keyword>
<evidence type="ECO:0000256" key="9">
    <source>
        <dbReference type="ARBA" id="ARBA00022741"/>
    </source>
</evidence>